<name>A0A5C6EMQ6_9BACT</name>
<keyword evidence="2" id="KW-1185">Reference proteome</keyword>
<dbReference type="AlphaFoldDB" id="A0A5C6EMQ6"/>
<protein>
    <submittedName>
        <fullName evidence="1">Replication initiator protein A</fullName>
    </submittedName>
</protein>
<dbReference type="Pfam" id="PF10134">
    <property type="entry name" value="RPA"/>
    <property type="match status" value="1"/>
</dbReference>
<dbReference type="InterPro" id="IPR018777">
    <property type="entry name" value="Replication_initiator_prot_A"/>
</dbReference>
<evidence type="ECO:0000313" key="2">
    <source>
        <dbReference type="Proteomes" id="UP000317977"/>
    </source>
</evidence>
<proteinExistence type="predicted"/>
<reference evidence="1 2" key="1">
    <citation type="submission" date="2019-02" db="EMBL/GenBank/DDBJ databases">
        <title>Deep-cultivation of Planctomycetes and their phenomic and genomic characterization uncovers novel biology.</title>
        <authorList>
            <person name="Wiegand S."/>
            <person name="Jogler M."/>
            <person name="Boedeker C."/>
            <person name="Pinto D."/>
            <person name="Vollmers J."/>
            <person name="Rivas-Marin E."/>
            <person name="Kohn T."/>
            <person name="Peeters S.H."/>
            <person name="Heuer A."/>
            <person name="Rast P."/>
            <person name="Oberbeckmann S."/>
            <person name="Bunk B."/>
            <person name="Jeske O."/>
            <person name="Meyerdierks A."/>
            <person name="Storesund J.E."/>
            <person name="Kallscheuer N."/>
            <person name="Luecker S."/>
            <person name="Lage O.M."/>
            <person name="Pohl T."/>
            <person name="Merkel B.J."/>
            <person name="Hornburger P."/>
            <person name="Mueller R.-W."/>
            <person name="Bruemmer F."/>
            <person name="Labrenz M."/>
            <person name="Spormann A.M."/>
            <person name="Op Den Camp H."/>
            <person name="Overmann J."/>
            <person name="Amann R."/>
            <person name="Jetten M.S.M."/>
            <person name="Mascher T."/>
            <person name="Medema M.H."/>
            <person name="Devos D.P."/>
            <person name="Kaster A.-K."/>
            <person name="Ovreas L."/>
            <person name="Rohde M."/>
            <person name="Galperin M.Y."/>
            <person name="Jogler C."/>
        </authorList>
    </citation>
    <scope>NUCLEOTIDE SEQUENCE [LARGE SCALE GENOMIC DNA]</scope>
    <source>
        <strain evidence="1 2">Poly59</strain>
    </source>
</reference>
<comment type="caution">
    <text evidence="1">The sequence shown here is derived from an EMBL/GenBank/DDBJ whole genome shotgun (WGS) entry which is preliminary data.</text>
</comment>
<organism evidence="1 2">
    <name type="scientific">Rubripirellula reticaptiva</name>
    <dbReference type="NCBI Taxonomy" id="2528013"/>
    <lineage>
        <taxon>Bacteria</taxon>
        <taxon>Pseudomonadati</taxon>
        <taxon>Planctomycetota</taxon>
        <taxon>Planctomycetia</taxon>
        <taxon>Pirellulales</taxon>
        <taxon>Pirellulaceae</taxon>
        <taxon>Rubripirellula</taxon>
    </lineage>
</organism>
<gene>
    <name evidence="1" type="ORF">Poly59_40420</name>
</gene>
<accession>A0A5C6EMQ6</accession>
<dbReference type="Proteomes" id="UP000317977">
    <property type="component" value="Unassembled WGS sequence"/>
</dbReference>
<evidence type="ECO:0000313" key="1">
    <source>
        <dbReference type="EMBL" id="TWU49427.1"/>
    </source>
</evidence>
<sequence length="359" mass="41720">MNLVEIPFGPISKTQVKTLEVEHETYDKQLKRYVTRKLLMTGTDAFGLPQPIDDQVIVGLKALTCKAKFESRRVEFSRYQLCKEIGWPTDGRSYRRLEDSLDRIASTTLKFKDYWWDKGDQAWKSKTFTLIGSVQICSRDEFDRARKNKTGAGYQLCSFEWSEVVWKSFTDGYVKKVDMEMFRRVSSGRSKEVAVRLYRVLDKRLYKKQTCNFKLERLCKGIIGLSDSYCPSEMKRILERAAKWLVTCGCISGMEIKPDRKTGELMAIFRRVRKLPTFKNLDDPESGKPASRPLLQQFDGMKTAQREKLLKSAIEFSRTHHPEQYEGFQRSEQREGEASRAYLELILRTFLAANKKNAA</sequence>
<dbReference type="EMBL" id="SJPX01000004">
    <property type="protein sequence ID" value="TWU49427.1"/>
    <property type="molecule type" value="Genomic_DNA"/>
</dbReference>